<dbReference type="EMBL" id="QVLU01000001">
    <property type="protein sequence ID" value="RGE74695.1"/>
    <property type="molecule type" value="Genomic_DNA"/>
</dbReference>
<dbReference type="GO" id="GO:0043565">
    <property type="term" value="F:sequence-specific DNA binding"/>
    <property type="evidence" value="ECO:0007669"/>
    <property type="project" value="InterPro"/>
</dbReference>
<dbReference type="Pfam" id="PF12833">
    <property type="entry name" value="HTH_18"/>
    <property type="match status" value="1"/>
</dbReference>
<keyword evidence="7" id="KW-1185">Reference proteome</keyword>
<dbReference type="SUPFAM" id="SSF51215">
    <property type="entry name" value="Regulatory protein AraC"/>
    <property type="match status" value="1"/>
</dbReference>
<evidence type="ECO:0000256" key="1">
    <source>
        <dbReference type="ARBA" id="ARBA00023015"/>
    </source>
</evidence>
<dbReference type="Pfam" id="PF02311">
    <property type="entry name" value="AraC_binding"/>
    <property type="match status" value="1"/>
</dbReference>
<name>A0A3E3J5U5_9FIRM</name>
<evidence type="ECO:0000313" key="7">
    <source>
        <dbReference type="Proteomes" id="UP000260812"/>
    </source>
</evidence>
<dbReference type="GO" id="GO:0003700">
    <property type="term" value="F:DNA-binding transcription factor activity"/>
    <property type="evidence" value="ECO:0007669"/>
    <property type="project" value="InterPro"/>
</dbReference>
<dbReference type="Gene3D" id="2.60.120.10">
    <property type="entry name" value="Jelly Rolls"/>
    <property type="match status" value="1"/>
</dbReference>
<evidence type="ECO:0000313" key="8">
    <source>
        <dbReference type="Proteomes" id="UP000261166"/>
    </source>
</evidence>
<dbReference type="InterPro" id="IPR009057">
    <property type="entry name" value="Homeodomain-like_sf"/>
</dbReference>
<reference evidence="6 8" key="1">
    <citation type="submission" date="2018-08" db="EMBL/GenBank/DDBJ databases">
        <title>A genome reference for cultivated species of the human gut microbiota.</title>
        <authorList>
            <person name="Zou Y."/>
            <person name="Xue W."/>
            <person name="Luo G."/>
        </authorList>
    </citation>
    <scope>NUCLEOTIDE SEQUENCE [LARGE SCALE GENOMIC DNA]</scope>
    <source>
        <strain evidence="6 8">AF26-4BH</strain>
        <strain evidence="5">TF05-5AC</strain>
    </source>
</reference>
<gene>
    <name evidence="6" type="ORF">DWY69_01680</name>
    <name evidence="5" type="ORF">DXC51_11635</name>
</gene>
<sequence length="298" mass="35093">MEIMAITQKTINYETTDFENSFQLVHKITTKRFQYGTHIHTRFYEIHFLIRGEVEFAIEEMRKKLEHGDVTVIAPGEIHRPYINDNKEYERIVFHISDNLLTELSTPRTNLQSMFRRVKTHFIHFTDEELEEFFIRSKEINKYVSNPEQPGADILMQSYLNIILMQILNKLQISDENTGENYVELSPLIGEAVEYIKGHLTEDISVQSVADQLNISRSYLSRIFKERTGYSLWNYVLSKRLILSQKLIMEGRSVTEACFDSGFRDYAHFIKSFSRTFGIPPKKYREQTINQITINIIV</sequence>
<keyword evidence="2" id="KW-0238">DNA-binding</keyword>
<dbReference type="SUPFAM" id="SSF46689">
    <property type="entry name" value="Homeodomain-like"/>
    <property type="match status" value="2"/>
</dbReference>
<dbReference type="Proteomes" id="UP000260812">
    <property type="component" value="Unassembled WGS sequence"/>
</dbReference>
<evidence type="ECO:0000256" key="3">
    <source>
        <dbReference type="ARBA" id="ARBA00023163"/>
    </source>
</evidence>
<accession>A0A3E3J5U5</accession>
<dbReference type="InterPro" id="IPR037923">
    <property type="entry name" value="HTH-like"/>
</dbReference>
<dbReference type="GeneID" id="97987507"/>
<dbReference type="InterPro" id="IPR018060">
    <property type="entry name" value="HTH_AraC"/>
</dbReference>
<dbReference type="InterPro" id="IPR003313">
    <property type="entry name" value="AraC-bd"/>
</dbReference>
<dbReference type="RefSeq" id="WP_117530488.1">
    <property type="nucleotide sequence ID" value="NZ_JBKVAZ010000015.1"/>
</dbReference>
<organism evidence="6 8">
    <name type="scientific">Eisenbergiella massiliensis</name>
    <dbReference type="NCBI Taxonomy" id="1720294"/>
    <lineage>
        <taxon>Bacteria</taxon>
        <taxon>Bacillati</taxon>
        <taxon>Bacillota</taxon>
        <taxon>Clostridia</taxon>
        <taxon>Lachnospirales</taxon>
        <taxon>Lachnospiraceae</taxon>
        <taxon>Eisenbergiella</taxon>
    </lineage>
</organism>
<dbReference type="AlphaFoldDB" id="A0A3E3J5U5"/>
<evidence type="ECO:0000313" key="5">
    <source>
        <dbReference type="EMBL" id="RGE60247.1"/>
    </source>
</evidence>
<dbReference type="SMART" id="SM00342">
    <property type="entry name" value="HTH_ARAC"/>
    <property type="match status" value="1"/>
</dbReference>
<dbReference type="Gene3D" id="1.10.10.60">
    <property type="entry name" value="Homeodomain-like"/>
    <property type="match status" value="2"/>
</dbReference>
<dbReference type="EMBL" id="QVLV01000007">
    <property type="protein sequence ID" value="RGE60247.1"/>
    <property type="molecule type" value="Genomic_DNA"/>
</dbReference>
<protein>
    <submittedName>
        <fullName evidence="6">AraC family transcriptional regulator</fullName>
    </submittedName>
</protein>
<dbReference type="PANTHER" id="PTHR43280:SF34">
    <property type="entry name" value="ARAC-FAMILY TRANSCRIPTIONAL REGULATOR"/>
    <property type="match status" value="1"/>
</dbReference>
<keyword evidence="3" id="KW-0804">Transcription</keyword>
<dbReference type="PANTHER" id="PTHR43280">
    <property type="entry name" value="ARAC-FAMILY TRANSCRIPTIONAL REGULATOR"/>
    <property type="match status" value="1"/>
</dbReference>
<proteinExistence type="predicted"/>
<dbReference type="Proteomes" id="UP000261166">
    <property type="component" value="Unassembled WGS sequence"/>
</dbReference>
<dbReference type="PROSITE" id="PS01124">
    <property type="entry name" value="HTH_ARAC_FAMILY_2"/>
    <property type="match status" value="1"/>
</dbReference>
<keyword evidence="1" id="KW-0805">Transcription regulation</keyword>
<dbReference type="PROSITE" id="PS00041">
    <property type="entry name" value="HTH_ARAC_FAMILY_1"/>
    <property type="match status" value="1"/>
</dbReference>
<evidence type="ECO:0000313" key="6">
    <source>
        <dbReference type="EMBL" id="RGE74695.1"/>
    </source>
</evidence>
<dbReference type="OrthoDB" id="9803764at2"/>
<dbReference type="CDD" id="cd02208">
    <property type="entry name" value="cupin_RmlC-like"/>
    <property type="match status" value="1"/>
</dbReference>
<evidence type="ECO:0000259" key="4">
    <source>
        <dbReference type="PROSITE" id="PS01124"/>
    </source>
</evidence>
<feature type="domain" description="HTH araC/xylS-type" evidence="4">
    <location>
        <begin position="190"/>
        <end position="287"/>
    </location>
</feature>
<evidence type="ECO:0000256" key="2">
    <source>
        <dbReference type="ARBA" id="ARBA00023125"/>
    </source>
</evidence>
<comment type="caution">
    <text evidence="6">The sequence shown here is derived from an EMBL/GenBank/DDBJ whole genome shotgun (WGS) entry which is preliminary data.</text>
</comment>
<dbReference type="InterPro" id="IPR014710">
    <property type="entry name" value="RmlC-like_jellyroll"/>
</dbReference>
<dbReference type="InterPro" id="IPR018062">
    <property type="entry name" value="HTH_AraC-typ_CS"/>
</dbReference>